<comment type="caution">
    <text evidence="2">The sequence shown here is derived from an EMBL/GenBank/DDBJ whole genome shotgun (WGS) entry which is preliminary data.</text>
</comment>
<dbReference type="AlphaFoldDB" id="A0A8T0FNN9"/>
<feature type="region of interest" description="Disordered" evidence="1">
    <location>
        <begin position="1"/>
        <end position="117"/>
    </location>
</feature>
<feature type="compositionally biased region" description="Acidic residues" evidence="1">
    <location>
        <begin position="268"/>
        <end position="278"/>
    </location>
</feature>
<dbReference type="Proteomes" id="UP000807504">
    <property type="component" value="Unassembled WGS sequence"/>
</dbReference>
<reference evidence="2" key="2">
    <citation type="submission" date="2020-06" db="EMBL/GenBank/DDBJ databases">
        <authorList>
            <person name="Sheffer M."/>
        </authorList>
    </citation>
    <scope>NUCLEOTIDE SEQUENCE</scope>
</reference>
<gene>
    <name evidence="2" type="ORF">HNY73_006119</name>
</gene>
<reference evidence="2" key="1">
    <citation type="journal article" date="2020" name="bioRxiv">
        <title>Chromosome-level reference genome of the European wasp spider Argiope bruennichi: a resource for studies on range expansion and evolutionary adaptation.</title>
        <authorList>
            <person name="Sheffer M.M."/>
            <person name="Hoppe A."/>
            <person name="Krehenwinkel H."/>
            <person name="Uhl G."/>
            <person name="Kuss A.W."/>
            <person name="Jensen L."/>
            <person name="Jensen C."/>
            <person name="Gillespie R.G."/>
            <person name="Hoff K.J."/>
            <person name="Prost S."/>
        </authorList>
    </citation>
    <scope>NUCLEOTIDE SEQUENCE</scope>
</reference>
<protein>
    <submittedName>
        <fullName evidence="2">Uncharacterized protein</fullName>
    </submittedName>
</protein>
<name>A0A8T0FNN9_ARGBR</name>
<feature type="compositionally biased region" description="Polar residues" evidence="1">
    <location>
        <begin position="1"/>
        <end position="26"/>
    </location>
</feature>
<feature type="region of interest" description="Disordered" evidence="1">
    <location>
        <begin position="180"/>
        <end position="291"/>
    </location>
</feature>
<evidence type="ECO:0000313" key="2">
    <source>
        <dbReference type="EMBL" id="KAF8791219.1"/>
    </source>
</evidence>
<evidence type="ECO:0000256" key="1">
    <source>
        <dbReference type="SAM" id="MobiDB-lite"/>
    </source>
</evidence>
<feature type="compositionally biased region" description="Polar residues" evidence="1">
    <location>
        <begin position="55"/>
        <end position="66"/>
    </location>
</feature>
<evidence type="ECO:0000313" key="3">
    <source>
        <dbReference type="Proteomes" id="UP000807504"/>
    </source>
</evidence>
<feature type="compositionally biased region" description="Basic and acidic residues" evidence="1">
    <location>
        <begin position="203"/>
        <end position="223"/>
    </location>
</feature>
<feature type="compositionally biased region" description="Basic residues" evidence="1">
    <location>
        <begin position="237"/>
        <end position="249"/>
    </location>
</feature>
<keyword evidence="3" id="KW-1185">Reference proteome</keyword>
<proteinExistence type="predicted"/>
<feature type="compositionally biased region" description="Basic and acidic residues" evidence="1">
    <location>
        <begin position="250"/>
        <end position="267"/>
    </location>
</feature>
<sequence length="291" mass="31904">MSSNDMGNKAYNTDETDVNGNIVRSAQNRRGRRPNSVENQGNNGRGRNGNEGMFESNTGTLGSRNATPFGFKSGAKNGSPFEFRSGSRNTSPEFKPSIGTLRAGIDNPNEPGGTNALYGRTEKIKTESPQPGPSGFSIFANQWRYAPGIAYPTVRYPIPYQIGSAFQPYRKISPVGPDPGAYGFNPISNEPVGQSGGANRNNRRSESVNRPQKHENGFGKEMESDTTIIDSTTDKKGKMKKGKLQRKKKENKDEETNKGDQIVKKAEDTDEDSTDDDNIAYKISISIYNSR</sequence>
<accession>A0A8T0FNN9</accession>
<dbReference type="EMBL" id="JABXBU010000011">
    <property type="protein sequence ID" value="KAF8791219.1"/>
    <property type="molecule type" value="Genomic_DNA"/>
</dbReference>
<organism evidence="2 3">
    <name type="scientific">Argiope bruennichi</name>
    <name type="common">Wasp spider</name>
    <name type="synonym">Aranea bruennichi</name>
    <dbReference type="NCBI Taxonomy" id="94029"/>
    <lineage>
        <taxon>Eukaryota</taxon>
        <taxon>Metazoa</taxon>
        <taxon>Ecdysozoa</taxon>
        <taxon>Arthropoda</taxon>
        <taxon>Chelicerata</taxon>
        <taxon>Arachnida</taxon>
        <taxon>Araneae</taxon>
        <taxon>Araneomorphae</taxon>
        <taxon>Entelegynae</taxon>
        <taxon>Araneoidea</taxon>
        <taxon>Araneidae</taxon>
        <taxon>Argiope</taxon>
    </lineage>
</organism>